<reference evidence="1 2" key="1">
    <citation type="submission" date="2011-10" db="EMBL/GenBank/DDBJ databases">
        <title>The Genome Sequence of Lachnospiraceae bacterium ACC2.</title>
        <authorList>
            <consortium name="The Broad Institute Genome Sequencing Platform"/>
            <person name="Earl A."/>
            <person name="Ward D."/>
            <person name="Feldgarden M."/>
            <person name="Gevers D."/>
            <person name="Sizova M."/>
            <person name="Hazen A."/>
            <person name="Epstein S."/>
            <person name="Young S.K."/>
            <person name="Zeng Q."/>
            <person name="Gargeya S."/>
            <person name="Fitzgerald M."/>
            <person name="Haas B."/>
            <person name="Abouelleil A."/>
            <person name="Alvarado L."/>
            <person name="Arachchi H.M."/>
            <person name="Berlin A."/>
            <person name="Brown A."/>
            <person name="Chapman S.B."/>
            <person name="Chen Z."/>
            <person name="Dunbar C."/>
            <person name="Freedman E."/>
            <person name="Gearin G."/>
            <person name="Goldberg J."/>
            <person name="Griggs A."/>
            <person name="Gujja S."/>
            <person name="Heiman D."/>
            <person name="Howarth C."/>
            <person name="Larson L."/>
            <person name="Lui A."/>
            <person name="MacDonald P.J.P."/>
            <person name="Montmayeur A."/>
            <person name="Murphy C."/>
            <person name="Neiman D."/>
            <person name="Pearson M."/>
            <person name="Priest M."/>
            <person name="Roberts A."/>
            <person name="Saif S."/>
            <person name="Shea T."/>
            <person name="Shenoy N."/>
            <person name="Sisk P."/>
            <person name="Stolte C."/>
            <person name="Sykes S."/>
            <person name="Wortman J."/>
            <person name="Nusbaum C."/>
            <person name="Birren B."/>
        </authorList>
    </citation>
    <scope>NUCLEOTIDE SEQUENCE [LARGE SCALE GENOMIC DNA]</scope>
    <source>
        <strain evidence="1 2">ACC2</strain>
    </source>
</reference>
<keyword evidence="2" id="KW-1185">Reference proteome</keyword>
<comment type="caution">
    <text evidence="1">The sequence shown here is derived from an EMBL/GenBank/DDBJ whole genome shotgun (WGS) entry which is preliminary data.</text>
</comment>
<evidence type="ECO:0000313" key="1">
    <source>
        <dbReference type="EMBL" id="EHO17639.1"/>
    </source>
</evidence>
<protein>
    <submittedName>
        <fullName evidence="1">Uncharacterized protein</fullName>
    </submittedName>
</protein>
<evidence type="ECO:0000313" key="2">
    <source>
        <dbReference type="Proteomes" id="UP000018466"/>
    </source>
</evidence>
<dbReference type="AlphaFoldDB" id="A0AA36Y6A2"/>
<proteinExistence type="predicted"/>
<dbReference type="EMBL" id="AGEL01000004">
    <property type="protein sequence ID" value="EHO17639.1"/>
    <property type="molecule type" value="Genomic_DNA"/>
</dbReference>
<gene>
    <name evidence="1" type="ORF">HMPREF9623_00493</name>
</gene>
<organism evidence="1 2">
    <name type="scientific">Stomatobaculum longum</name>
    <dbReference type="NCBI Taxonomy" id="796942"/>
    <lineage>
        <taxon>Bacteria</taxon>
        <taxon>Bacillati</taxon>
        <taxon>Bacillota</taxon>
        <taxon>Clostridia</taxon>
        <taxon>Lachnospirales</taxon>
        <taxon>Lachnospiraceae</taxon>
        <taxon>Stomatobaculum</taxon>
    </lineage>
</organism>
<name>A0AA36Y6A2_9FIRM</name>
<sequence length="52" mass="6349">MYHNDICHSDIWDKERALREIHVYPGYDQIVFITRPAVERLLKFRAFEEVEV</sequence>
<accession>A0AA36Y6A2</accession>
<dbReference type="Proteomes" id="UP000018466">
    <property type="component" value="Unassembled WGS sequence"/>
</dbReference>